<feature type="signal peptide" evidence="3">
    <location>
        <begin position="1"/>
        <end position="17"/>
    </location>
</feature>
<keyword evidence="3" id="KW-0732">Signal</keyword>
<name>A0A9R1CBF4_9BACT</name>
<evidence type="ECO:0000256" key="2">
    <source>
        <dbReference type="ARBA" id="ARBA00022801"/>
    </source>
</evidence>
<dbReference type="GO" id="GO:0004185">
    <property type="term" value="F:serine-type carboxypeptidase activity"/>
    <property type="evidence" value="ECO:0007669"/>
    <property type="project" value="InterPro"/>
</dbReference>
<dbReference type="Proteomes" id="UP000825483">
    <property type="component" value="Unassembled WGS sequence"/>
</dbReference>
<dbReference type="InterPro" id="IPR012338">
    <property type="entry name" value="Beta-lactam/transpept-like"/>
</dbReference>
<reference evidence="4" key="1">
    <citation type="journal article" date="2022" name="Int. J. Syst. Evol. Microbiol.">
        <title>Prevotella lacticifex sp. nov., isolated from the rumen of cows.</title>
        <authorList>
            <person name="Shinkai T."/>
            <person name="Ikeyama N."/>
            <person name="Kumagai M."/>
            <person name="Ohmori H."/>
            <person name="Sakamoto M."/>
            <person name="Ohkuma M."/>
            <person name="Mitsumori M."/>
        </authorList>
    </citation>
    <scope>NUCLEOTIDE SEQUENCE</scope>
    <source>
        <strain evidence="4">R5076</strain>
    </source>
</reference>
<dbReference type="PRINTS" id="PR00922">
    <property type="entry name" value="DADACBPTASE3"/>
</dbReference>
<dbReference type="InterPro" id="IPR000667">
    <property type="entry name" value="Peptidase_S13"/>
</dbReference>
<gene>
    <name evidence="4" type="ORF">PRLR5076_23010</name>
</gene>
<dbReference type="SUPFAM" id="SSF56601">
    <property type="entry name" value="beta-lactamase/transpeptidase-like"/>
    <property type="match status" value="1"/>
</dbReference>
<evidence type="ECO:0000256" key="1">
    <source>
        <dbReference type="ARBA" id="ARBA00006096"/>
    </source>
</evidence>
<protein>
    <recommendedName>
        <fullName evidence="6">D-alanyl-D-alanine carboxypeptidase/D-alanyl-D-alanine-endopeptidase</fullName>
    </recommendedName>
</protein>
<dbReference type="GO" id="GO:0000270">
    <property type="term" value="P:peptidoglycan metabolic process"/>
    <property type="evidence" value="ECO:0007669"/>
    <property type="project" value="TreeGrafter"/>
</dbReference>
<accession>A0A9R1CBF4</accession>
<dbReference type="PANTHER" id="PTHR30023:SF0">
    <property type="entry name" value="PENICILLIN-SENSITIVE CARBOXYPEPTIDASE A"/>
    <property type="match status" value="1"/>
</dbReference>
<proteinExistence type="inferred from homology"/>
<dbReference type="Pfam" id="PF02113">
    <property type="entry name" value="Peptidase_S13"/>
    <property type="match status" value="2"/>
</dbReference>
<dbReference type="AlphaFoldDB" id="A0A9R1CBF4"/>
<keyword evidence="5" id="KW-1185">Reference proteome</keyword>
<dbReference type="Gene3D" id="3.40.710.10">
    <property type="entry name" value="DD-peptidase/beta-lactamase superfamily"/>
    <property type="match status" value="1"/>
</dbReference>
<evidence type="ECO:0000313" key="4">
    <source>
        <dbReference type="EMBL" id="GJG59450.1"/>
    </source>
</evidence>
<evidence type="ECO:0000256" key="3">
    <source>
        <dbReference type="SAM" id="SignalP"/>
    </source>
</evidence>
<comment type="caution">
    <text evidence="4">The sequence shown here is derived from an EMBL/GenBank/DDBJ whole genome shotgun (WGS) entry which is preliminary data.</text>
</comment>
<dbReference type="EMBL" id="BPUB01000002">
    <property type="protein sequence ID" value="GJG59450.1"/>
    <property type="molecule type" value="Genomic_DNA"/>
</dbReference>
<dbReference type="GeneID" id="72466507"/>
<keyword evidence="2" id="KW-0378">Hydrolase</keyword>
<organism evidence="4 5">
    <name type="scientific">Prevotella lacticifex</name>
    <dbReference type="NCBI Taxonomy" id="2854755"/>
    <lineage>
        <taxon>Bacteria</taxon>
        <taxon>Pseudomonadati</taxon>
        <taxon>Bacteroidota</taxon>
        <taxon>Bacteroidia</taxon>
        <taxon>Bacteroidales</taxon>
        <taxon>Prevotellaceae</taxon>
        <taxon>Prevotella</taxon>
    </lineage>
</organism>
<evidence type="ECO:0000313" key="5">
    <source>
        <dbReference type="Proteomes" id="UP000825483"/>
    </source>
</evidence>
<sequence length="411" mass="46178">MKKAINICIAVAMSVMAISLTNCKGEKTKTAVAPQKETIEIDTALRSKLQKFATKPRCKGAFGLYVYDLTAGKEVFGDQEHQPQPSASCMKLLSGMTALHMLGTGYEYHSGVYINGKTEGDTLRGDIGFKGDLDPQLTAEEVRDMAHILKMKRGLKTFTGKFYIDILMTEQIQPEEHWFPYDLTLSKFSILYRGKDFMERTLKNAFRQEGIKFNDDQIVFAPLPKTSHCVFRLNRNINMVIRRMWKNSANTQATSLLYTMGHHANPKTADMAGTGIACMKQFMSNELKSKEKGIVVHDGCGLCVHNQLTPYFLCEILRYGYEHKQYYDFLQRFLAISGQDGTLRRWPTEMKGKVHAKTGTLSHPYGISSLAGYAKAANGHTLCFALMDSNMSVLDAHVLQKDLCEILTGDE</sequence>
<comment type="similarity">
    <text evidence="1">Belongs to the peptidase S13 family.</text>
</comment>
<dbReference type="RefSeq" id="WP_223925485.1">
    <property type="nucleotide sequence ID" value="NZ_BPTU01000002.1"/>
</dbReference>
<dbReference type="Gene3D" id="3.50.80.20">
    <property type="entry name" value="D-Ala-D-Ala carboxypeptidase C, peptidase S13"/>
    <property type="match status" value="1"/>
</dbReference>
<evidence type="ECO:0008006" key="6">
    <source>
        <dbReference type="Google" id="ProtNLM"/>
    </source>
</evidence>
<dbReference type="GO" id="GO:0006508">
    <property type="term" value="P:proteolysis"/>
    <property type="evidence" value="ECO:0007669"/>
    <property type="project" value="InterPro"/>
</dbReference>
<feature type="chain" id="PRO_5040391726" description="D-alanyl-D-alanine carboxypeptidase/D-alanyl-D-alanine-endopeptidase" evidence="3">
    <location>
        <begin position="18"/>
        <end position="411"/>
    </location>
</feature>
<dbReference type="PANTHER" id="PTHR30023">
    <property type="entry name" value="D-ALANYL-D-ALANINE CARBOXYPEPTIDASE"/>
    <property type="match status" value="1"/>
</dbReference>